<dbReference type="Proteomes" id="UP000308549">
    <property type="component" value="Unassembled WGS sequence"/>
</dbReference>
<dbReference type="PANTHER" id="PTHR12133">
    <property type="entry name" value="TRNA (ADENINE(58)-N(1))-METHYLTRANSFERASE"/>
    <property type="match status" value="1"/>
</dbReference>
<dbReference type="SUPFAM" id="SSF53335">
    <property type="entry name" value="S-adenosyl-L-methionine-dependent methyltransferases"/>
    <property type="match status" value="1"/>
</dbReference>
<name>A0A4U0UAU3_9PEZI</name>
<dbReference type="EMBL" id="NAJL01000005">
    <property type="protein sequence ID" value="TKA32428.1"/>
    <property type="molecule type" value="Genomic_DNA"/>
</dbReference>
<evidence type="ECO:0000313" key="5">
    <source>
        <dbReference type="EMBL" id="TKA32428.1"/>
    </source>
</evidence>
<dbReference type="InterPro" id="IPR029063">
    <property type="entry name" value="SAM-dependent_MTases_sf"/>
</dbReference>
<dbReference type="Gene3D" id="3.10.330.20">
    <property type="match status" value="1"/>
</dbReference>
<evidence type="ECO:0000256" key="3">
    <source>
        <dbReference type="ARBA" id="ARBA00033309"/>
    </source>
</evidence>
<dbReference type="GO" id="GO:0160107">
    <property type="term" value="F:tRNA (adenine(58)-N1)-methyltransferase activity"/>
    <property type="evidence" value="ECO:0007669"/>
    <property type="project" value="UniProtKB-EC"/>
</dbReference>
<gene>
    <name evidence="5" type="ORF">B0A50_01534</name>
</gene>
<dbReference type="Gene3D" id="3.40.50.150">
    <property type="entry name" value="Vaccinia Virus protein VP39"/>
    <property type="match status" value="1"/>
</dbReference>
<dbReference type="OrthoDB" id="5585464at2759"/>
<evidence type="ECO:0000256" key="4">
    <source>
        <dbReference type="SAM" id="MobiDB-lite"/>
    </source>
</evidence>
<reference evidence="5 6" key="1">
    <citation type="submission" date="2017-03" db="EMBL/GenBank/DDBJ databases">
        <title>Genomes of endolithic fungi from Antarctica.</title>
        <authorList>
            <person name="Coleine C."/>
            <person name="Masonjones S."/>
            <person name="Stajich J.E."/>
        </authorList>
    </citation>
    <scope>NUCLEOTIDE SEQUENCE [LARGE SCALE GENOMIC DNA]</scope>
    <source>
        <strain evidence="5 6">CCFEE 6315</strain>
    </source>
</reference>
<keyword evidence="6" id="KW-1185">Reference proteome</keyword>
<dbReference type="EC" id="2.1.1.220" evidence="1"/>
<dbReference type="PANTHER" id="PTHR12133:SF1">
    <property type="entry name" value="TRNA (ADENINE(58)-N(1))-METHYLTRANSFERASE, MITOCHONDRIAL"/>
    <property type="match status" value="1"/>
</dbReference>
<sequence>MQQLRRTTRLASTISTRTISARQARHIADARPFRETDIVLLRPTNSRSAPPLLTKPLRPSGRLDTHKGTIHHADILGKRPRDVIRTPPTKAGKPGAHFRLHTVRLDEYVRLTRRLVTPLYPQDAQLIVSLMDLHPEPPVWGQAKSTDPKLEILEAGTGHGALTLYLSRAIHAANPPFPRPVNPSDSGICAEHDDEEDAMIALTAWKATRRAVLHTVDVSSTYTAHAQSIVRGFRHALYAPNIDFHTANVTTWCQHAFESRGHTSFLSHAFLDLPGAEDHLEAVNKALRTDAMLMVFNPSLTQIMAAMTRARELGLPLELERVVELGVNGGTGGREWDVRAVKPRARQKAALAAVEDVSGDGERASDDFIAGNSENELPTPSDADSMSSFEPSAELADATELSKAKPTYPSSTSADDDWKMVCRPKVGDLVVGGGFLGIFRKLKITAS</sequence>
<organism evidence="5 6">
    <name type="scientific">Salinomyces thailandicus</name>
    <dbReference type="NCBI Taxonomy" id="706561"/>
    <lineage>
        <taxon>Eukaryota</taxon>
        <taxon>Fungi</taxon>
        <taxon>Dikarya</taxon>
        <taxon>Ascomycota</taxon>
        <taxon>Pezizomycotina</taxon>
        <taxon>Dothideomycetes</taxon>
        <taxon>Dothideomycetidae</taxon>
        <taxon>Mycosphaerellales</taxon>
        <taxon>Teratosphaeriaceae</taxon>
        <taxon>Salinomyces</taxon>
    </lineage>
</organism>
<evidence type="ECO:0000313" key="6">
    <source>
        <dbReference type="Proteomes" id="UP000308549"/>
    </source>
</evidence>
<dbReference type="GO" id="GO:0005739">
    <property type="term" value="C:mitochondrion"/>
    <property type="evidence" value="ECO:0007669"/>
    <property type="project" value="TreeGrafter"/>
</dbReference>
<comment type="caution">
    <text evidence="5">The sequence shown here is derived from an EMBL/GenBank/DDBJ whole genome shotgun (WGS) entry which is preliminary data.</text>
</comment>
<dbReference type="InterPro" id="IPR014816">
    <property type="entry name" value="tRNA_MeTrfase_Gcd14"/>
</dbReference>
<dbReference type="PROSITE" id="PS51620">
    <property type="entry name" value="SAM_TRM61"/>
    <property type="match status" value="1"/>
</dbReference>
<feature type="region of interest" description="Disordered" evidence="4">
    <location>
        <begin position="47"/>
        <end position="66"/>
    </location>
</feature>
<proteinExistence type="predicted"/>
<dbReference type="GO" id="GO:0030488">
    <property type="term" value="P:tRNA methylation"/>
    <property type="evidence" value="ECO:0007669"/>
    <property type="project" value="InterPro"/>
</dbReference>
<accession>A0A4U0UAU3</accession>
<dbReference type="AlphaFoldDB" id="A0A4U0UAU3"/>
<evidence type="ECO:0000256" key="2">
    <source>
        <dbReference type="ARBA" id="ARBA00015963"/>
    </source>
</evidence>
<protein>
    <recommendedName>
        <fullName evidence="2">tRNA (adenine(58)-N(1))-methyltransferase catalytic subunit TRM61</fullName>
        <ecNumber evidence="1">2.1.1.220</ecNumber>
    </recommendedName>
    <alternativeName>
        <fullName evidence="3">tRNA(m1A58)-methyltransferase subunit TRM61</fullName>
    </alternativeName>
</protein>
<feature type="region of interest" description="Disordered" evidence="4">
    <location>
        <begin position="356"/>
        <end position="417"/>
    </location>
</feature>
<feature type="compositionally biased region" description="Polar residues" evidence="4">
    <location>
        <begin position="372"/>
        <end position="390"/>
    </location>
</feature>
<dbReference type="GO" id="GO:0031515">
    <property type="term" value="C:tRNA (m1A) methyltransferase complex"/>
    <property type="evidence" value="ECO:0007669"/>
    <property type="project" value="InterPro"/>
</dbReference>
<evidence type="ECO:0000256" key="1">
    <source>
        <dbReference type="ARBA" id="ARBA00012796"/>
    </source>
</evidence>